<feature type="region of interest" description="Disordered" evidence="6">
    <location>
        <begin position="1"/>
        <end position="91"/>
    </location>
</feature>
<dbReference type="GO" id="GO:0003743">
    <property type="term" value="F:translation initiation factor activity"/>
    <property type="evidence" value="ECO:0007669"/>
    <property type="project" value="UniProtKB-KW"/>
</dbReference>
<feature type="compositionally biased region" description="Polar residues" evidence="6">
    <location>
        <begin position="1438"/>
        <end position="1447"/>
    </location>
</feature>
<dbReference type="EMBL" id="SOYY01000025">
    <property type="protein sequence ID" value="KAA0701653.1"/>
    <property type="molecule type" value="Genomic_DNA"/>
</dbReference>
<feature type="compositionally biased region" description="Basic and acidic residues" evidence="6">
    <location>
        <begin position="1588"/>
        <end position="1632"/>
    </location>
</feature>
<feature type="region of interest" description="Disordered" evidence="6">
    <location>
        <begin position="342"/>
        <end position="362"/>
    </location>
</feature>
<feature type="region of interest" description="Disordered" evidence="6">
    <location>
        <begin position="836"/>
        <end position="857"/>
    </location>
</feature>
<feature type="compositionally biased region" description="Pro residues" evidence="6">
    <location>
        <begin position="219"/>
        <end position="238"/>
    </location>
</feature>
<protein>
    <submittedName>
        <fullName evidence="9">Eukaryotic translation initiation factor 4 gamma 1</fullName>
    </submittedName>
</protein>
<evidence type="ECO:0000256" key="5">
    <source>
        <dbReference type="ARBA" id="ARBA00022917"/>
    </source>
</evidence>
<dbReference type="GO" id="GO:0003729">
    <property type="term" value="F:mRNA binding"/>
    <property type="evidence" value="ECO:0007669"/>
    <property type="project" value="TreeGrafter"/>
</dbReference>
<evidence type="ECO:0000313" key="10">
    <source>
        <dbReference type="Proteomes" id="UP000324632"/>
    </source>
</evidence>
<comment type="similarity">
    <text evidence="1">Belongs to the eukaryotic initiation factor 4G family.</text>
</comment>
<dbReference type="InterPro" id="IPR003891">
    <property type="entry name" value="Initiation_fac_eIF4g_MI"/>
</dbReference>
<feature type="compositionally biased region" description="Low complexity" evidence="6">
    <location>
        <begin position="350"/>
        <end position="362"/>
    </location>
</feature>
<feature type="domain" description="W2" evidence="7">
    <location>
        <begin position="1841"/>
        <end position="2008"/>
    </location>
</feature>
<dbReference type="Pfam" id="PF02854">
    <property type="entry name" value="MIF4G"/>
    <property type="match status" value="2"/>
</dbReference>
<keyword evidence="10" id="KW-1185">Reference proteome</keyword>
<accession>A0A5A9MX00</accession>
<dbReference type="GO" id="GO:0016281">
    <property type="term" value="C:eukaryotic translation initiation factor 4F complex"/>
    <property type="evidence" value="ECO:0007669"/>
    <property type="project" value="TreeGrafter"/>
</dbReference>
<feature type="compositionally biased region" description="Basic and acidic residues" evidence="6">
    <location>
        <begin position="1539"/>
        <end position="1580"/>
    </location>
</feature>
<evidence type="ECO:0000313" key="9">
    <source>
        <dbReference type="EMBL" id="KAA0701653.1"/>
    </source>
</evidence>
<sequence length="2008" mass="222774">MNKAPQPLSGPPPHPSVPLPAPSPGLSQPNFPSAPPSVVFGTPPPQMNPSAQPRQPYYANRPTLPGNSGRVQSSPAPHPIPPQHGARPAHVFQSGPSQMMMIPQQSISFPNSQGTAFYIPGQYRPSYVTPQQYQVAGSPGFYPGTSPGDYGMYEQQIRIRDPNQGGRDITEEIMSGGRSGSTPTPPQSLLCVSDIGFGMQPNGDNISPAVVMTNRAEFPIPPGESPVPDASPTPPPTSPLDDTVDAPPPVSSGDTFMTSALLEAAMEAEQEKPAPSSCNGAGDAPLKGKEEEPVLETPLVPALQAEPVLESPIAQPEELQLFNGGETPANLAHRAYRDVSPIAEPDVTKEAPPVTTETPVRTVKETPPQVVDETVAKELPAPVVKEPIPSVVREPIPSVVREPIPSVVREPIPPVVKEPIPPVVKEPIPPVVKEPIPPVVKEPIPPVVKEPIPPVVKEPIPPVVKEPIPPVVKEPIPPVVKEPIPPVVKEPIPPVVKEPIPPVVKEPIPLVVKEPIPPVVKESIPSVVKETPAPVIKETPAVIKETAPVVAVEMPEPVVKEVSQKVSQETAVKETGVKQTPEGVVSEPLPPVAKEIDKPLVKETSEPVVKEPAAPSEVAVDVSKAKPPPADEREDVPAPQAALSESTMTAISVPKKKRKFKELNKREAGDMLDAFKEPPPPEPEAAPPVKAEPELVAPVAPPPAEDVDETWEEKEDKLDAENIRPQSPATPTDLKYQYKEDQWKPLDPEEKKKYDREFLLGFQFISASMNKPEGLPQISDVVLDKANKAPLRQLDPSRLPGMNCGPDFTPSFANLGRPSAGGRGPVCINTLQVNMESNPSGLGGPRRSGQGQRGKEPRKIITSMSLGEDIQLNKAVKAWKPSVKHSSRVEEDDAEAPKTQELFKRVRSVLNKLTPQMFQPLMKQVTDMTIDTEERLKGVIDLIFEKAISEPNFSLKVPTSDKPGVTVNFRKLLLNRCQKEFEKDKDDDENFEKKQKELDAATVSHFTPEQTRVTSHQNTPESLHTRTQPESLHTRTQPESLHTRTQPESLHTRTQPESLHTRTQPESLHTRTQPESLHTRTQPESLHTRTQPESLHTRTQPESLHTRTQPESLHTRTQPESLHTRTQPESLHTRTQPESLHTRTQPESLHTRTQPESLHTRTQPESLHTRTQPESLHTRTQPESLHTRTQPESLHTRTQPESLHTRTQPESLHTRTQPESLHTRTQPESLHTRTQPESLHTRTQPKTLNIITATLFEEVKQKLKDELEEEKDKARRRSLGNIKFIGELFKLKMLTENIMHDCIVKLLKNHDPESLECLCRLLSTIGKDLDFEKAKPRMDQYFNQMEKIIKDRKTSSRIRFMLQDVIDLRRSNWVPRRGDLGPKTIEQIHKEAELEEHREHAKVQQLMSKKDGRGGVGGGGGGGGGGMGGQGSRGGQHTPGSRGNQTPDDGWNTVPISTKNRPIDPTRLSKITKPGALDFNNQLLAPGGKGTWGSWGKGSSGGSGAKPSDGAQETGRPSNLNRFSALQQQSASSTSSNTESDRRVPQRNSSSRERFDRRDERGDRGSDRYDRRDDRQDRNRPAIGKRSFSRDKDERSRERDQRPAETVRRVSSMTDDRRERERGTREIVKRETAPTPPPASTKPALTEEELEKKTTAIIEEYLHINDIKEALQCVVELNCASLLSVFVRAAIESTLERSAIAREHLGLLFHQLIKTQTLSTQQYYKGLEEVLEVAEDMAIDIPHIWLYLAELICPVLHEGGIPMGPLFREVAKPLLPFGKAGVLLAEIFKLLCKGMSLKKVGTMWKEAELSWKDFLPEDEDVNKFVTEKGVELTLDEECVSKSSKSSRSTEEISRELERLLQEKADNQRVFDWVEANLDEQQAASDGFVRAVMMAVCQAAIVCDNPCKADATVITQRAKLLQRYIKDEQKELQALYALQNLMVQMEQPPNLLRLFFDVLYDEDVIKEDGFYKWEACKDPAEQQGKGVALKSVTAFFTWLREADDESDNS</sequence>
<gene>
    <name evidence="9" type="ORF">E1301_Tti020961</name>
</gene>
<evidence type="ECO:0000259" key="8">
    <source>
        <dbReference type="PROSITE" id="PS51366"/>
    </source>
</evidence>
<feature type="compositionally biased region" description="Low complexity" evidence="6">
    <location>
        <begin position="1524"/>
        <end position="1538"/>
    </location>
</feature>
<keyword evidence="4" id="KW-0810">Translation regulation</keyword>
<dbReference type="Pfam" id="PF02020">
    <property type="entry name" value="W2"/>
    <property type="match status" value="1"/>
</dbReference>
<evidence type="ECO:0000259" key="7">
    <source>
        <dbReference type="PROSITE" id="PS51363"/>
    </source>
</evidence>
<dbReference type="CDD" id="cd11559">
    <property type="entry name" value="W2_eIF4G1_like"/>
    <property type="match status" value="1"/>
</dbReference>
<proteinExistence type="inferred from homology"/>
<keyword evidence="2 9" id="KW-0396">Initiation factor</keyword>
<feature type="compositionally biased region" description="Polar residues" evidence="6">
    <location>
        <begin position="1004"/>
        <end position="1244"/>
    </location>
</feature>
<evidence type="ECO:0000256" key="4">
    <source>
        <dbReference type="ARBA" id="ARBA00022845"/>
    </source>
</evidence>
<feature type="compositionally biased region" description="Pro residues" evidence="6">
    <location>
        <begin position="677"/>
        <end position="686"/>
    </location>
</feature>
<dbReference type="FunFam" id="1.25.40.180:FF:000002">
    <property type="entry name" value="Eukaryotic translation initiation factor 4 gamma, 3, putative"/>
    <property type="match status" value="1"/>
</dbReference>
<feature type="compositionally biased region" description="Gly residues" evidence="6">
    <location>
        <begin position="1414"/>
        <end position="1434"/>
    </location>
</feature>
<feature type="compositionally biased region" description="Pro residues" evidence="6">
    <location>
        <begin position="8"/>
        <end position="23"/>
    </location>
</feature>
<feature type="region of interest" description="Disordered" evidence="6">
    <location>
        <begin position="603"/>
        <end position="743"/>
    </location>
</feature>
<feature type="compositionally biased region" description="Basic and acidic residues" evidence="6">
    <location>
        <begin position="661"/>
        <end position="676"/>
    </location>
</feature>
<reference evidence="9 10" key="1">
    <citation type="journal article" date="2019" name="Mol. Ecol. Resour.">
        <title>Chromosome-level genome assembly of Triplophysa tibetana, a fish adapted to the harsh high-altitude environment of the Tibetan Plateau.</title>
        <authorList>
            <person name="Yang X."/>
            <person name="Liu H."/>
            <person name="Ma Z."/>
            <person name="Zou Y."/>
            <person name="Zou M."/>
            <person name="Mao Y."/>
            <person name="Li X."/>
            <person name="Wang H."/>
            <person name="Chen T."/>
            <person name="Wang W."/>
            <person name="Yang R."/>
        </authorList>
    </citation>
    <scope>NUCLEOTIDE SEQUENCE [LARGE SCALE GENOMIC DNA]</scope>
    <source>
        <strain evidence="9">TTIB1903HZAU</strain>
        <tissue evidence="9">Muscle</tissue>
    </source>
</reference>
<dbReference type="PROSITE" id="PS51363">
    <property type="entry name" value="W2"/>
    <property type="match status" value="1"/>
</dbReference>
<organism evidence="9 10">
    <name type="scientific">Triplophysa tibetana</name>
    <dbReference type="NCBI Taxonomy" id="1572043"/>
    <lineage>
        <taxon>Eukaryota</taxon>
        <taxon>Metazoa</taxon>
        <taxon>Chordata</taxon>
        <taxon>Craniata</taxon>
        <taxon>Vertebrata</taxon>
        <taxon>Euteleostomi</taxon>
        <taxon>Actinopterygii</taxon>
        <taxon>Neopterygii</taxon>
        <taxon>Teleostei</taxon>
        <taxon>Ostariophysi</taxon>
        <taxon>Cypriniformes</taxon>
        <taxon>Nemacheilidae</taxon>
        <taxon>Triplophysa</taxon>
    </lineage>
</organism>
<evidence type="ECO:0000256" key="2">
    <source>
        <dbReference type="ARBA" id="ARBA00022540"/>
    </source>
</evidence>
<feature type="compositionally biased region" description="Basic and acidic residues" evidence="6">
    <location>
        <begin position="1395"/>
        <end position="1413"/>
    </location>
</feature>
<name>A0A5A9MX00_9TELE</name>
<feature type="compositionally biased region" description="Gly residues" evidence="6">
    <location>
        <begin position="1487"/>
        <end position="1504"/>
    </location>
</feature>
<feature type="region of interest" description="Disordered" evidence="6">
    <location>
        <begin position="997"/>
        <end position="1244"/>
    </location>
</feature>
<dbReference type="FunFam" id="1.25.40.180:FF:000003">
    <property type="entry name" value="Putative eukaryotic translation initiation factor 4 gamma 1"/>
    <property type="match status" value="1"/>
</dbReference>
<evidence type="ECO:0000256" key="1">
    <source>
        <dbReference type="ARBA" id="ARBA00005775"/>
    </source>
</evidence>
<dbReference type="PANTHER" id="PTHR23253:SF10">
    <property type="entry name" value="EUKARYOTIC TRANSLATION INITIATION FACTOR 4 GAMMA 1"/>
    <property type="match status" value="1"/>
</dbReference>
<comment type="caution">
    <text evidence="9">The sequence shown here is derived from an EMBL/GenBank/DDBJ whole genome shotgun (WGS) entry which is preliminary data.</text>
</comment>
<feature type="compositionally biased region" description="Polar residues" evidence="6">
    <location>
        <begin position="65"/>
        <end position="75"/>
    </location>
</feature>
<keyword evidence="3" id="KW-0597">Phosphoprotein</keyword>
<evidence type="ECO:0000256" key="6">
    <source>
        <dbReference type="SAM" id="MobiDB-lite"/>
    </source>
</evidence>
<dbReference type="Proteomes" id="UP000324632">
    <property type="component" value="Chromosome 25"/>
</dbReference>
<dbReference type="SMART" id="SM00543">
    <property type="entry name" value="MIF4G"/>
    <property type="match status" value="1"/>
</dbReference>
<dbReference type="PROSITE" id="PS51366">
    <property type="entry name" value="MI"/>
    <property type="match status" value="1"/>
</dbReference>
<dbReference type="SMART" id="SM00544">
    <property type="entry name" value="MA3"/>
    <property type="match status" value="1"/>
</dbReference>
<feature type="region of interest" description="Disordered" evidence="6">
    <location>
        <begin position="268"/>
        <end position="290"/>
    </location>
</feature>
<feature type="region of interest" description="Disordered" evidence="6">
    <location>
        <begin position="1395"/>
        <end position="1647"/>
    </location>
</feature>
<keyword evidence="5" id="KW-0648">Protein biosynthesis</keyword>
<dbReference type="Gene3D" id="1.25.40.180">
    <property type="match status" value="4"/>
</dbReference>
<dbReference type="GO" id="GO:0006417">
    <property type="term" value="P:regulation of translation"/>
    <property type="evidence" value="ECO:0007669"/>
    <property type="project" value="UniProtKB-KW"/>
</dbReference>
<dbReference type="InterPro" id="IPR003307">
    <property type="entry name" value="W2_domain"/>
</dbReference>
<feature type="region of interest" description="Disordered" evidence="6">
    <location>
        <begin position="216"/>
        <end position="252"/>
    </location>
</feature>
<feature type="domain" description="MI" evidence="8">
    <location>
        <begin position="1649"/>
        <end position="1771"/>
    </location>
</feature>
<dbReference type="SMART" id="SM00515">
    <property type="entry name" value="eIF5C"/>
    <property type="match status" value="1"/>
</dbReference>
<dbReference type="SUPFAM" id="SSF48371">
    <property type="entry name" value="ARM repeat"/>
    <property type="match status" value="4"/>
</dbReference>
<dbReference type="InterPro" id="IPR003890">
    <property type="entry name" value="MIF4G-like_typ-3"/>
</dbReference>
<dbReference type="PANTHER" id="PTHR23253">
    <property type="entry name" value="EUKARYOTIC TRANSLATION INITIATION FACTOR 4 GAMMA"/>
    <property type="match status" value="1"/>
</dbReference>
<dbReference type="Pfam" id="PF02847">
    <property type="entry name" value="MA3"/>
    <property type="match status" value="1"/>
</dbReference>
<dbReference type="InterPro" id="IPR016024">
    <property type="entry name" value="ARM-type_fold"/>
</dbReference>
<evidence type="ECO:0000256" key="3">
    <source>
        <dbReference type="ARBA" id="ARBA00022553"/>
    </source>
</evidence>